<dbReference type="AlphaFoldDB" id="D5GG37"/>
<evidence type="ECO:0000313" key="1">
    <source>
        <dbReference type="EMBL" id="CAZ83480.1"/>
    </source>
</evidence>
<accession>D5GG37</accession>
<organism evidence="1 2">
    <name type="scientific">Tuber melanosporum (strain Mel28)</name>
    <name type="common">Perigord black truffle</name>
    <dbReference type="NCBI Taxonomy" id="656061"/>
    <lineage>
        <taxon>Eukaryota</taxon>
        <taxon>Fungi</taxon>
        <taxon>Dikarya</taxon>
        <taxon>Ascomycota</taxon>
        <taxon>Pezizomycotina</taxon>
        <taxon>Pezizomycetes</taxon>
        <taxon>Pezizales</taxon>
        <taxon>Tuberaceae</taxon>
        <taxon>Tuber</taxon>
    </lineage>
</organism>
<dbReference type="EMBL" id="FN430237">
    <property type="protein sequence ID" value="CAZ83480.1"/>
    <property type="molecule type" value="Genomic_DNA"/>
</dbReference>
<dbReference type="Proteomes" id="UP000006911">
    <property type="component" value="Unassembled WGS sequence"/>
</dbReference>
<proteinExistence type="predicted"/>
<sequence length="139" mass="14853">MRSHQCPQVPASLPAFSGEFNDPWVVCSPDMPEPRRSSYPRMSSCSIGPSIHRGTREASICATTSVGKNTAPLSLPVPQARANSSSRPGITPAMCPKIRNSINCPISPMCGENTLWWGCSGYSANPSGLSSQRSFLGVR</sequence>
<keyword evidence="2" id="KW-1185">Reference proteome</keyword>
<gene>
    <name evidence="1" type="ORF">GSTUM_00001977001</name>
</gene>
<reference evidence="1 2" key="1">
    <citation type="journal article" date="2010" name="Nature">
        <title>Perigord black truffle genome uncovers evolutionary origins and mechanisms of symbiosis.</title>
        <authorList>
            <person name="Martin F."/>
            <person name="Kohler A."/>
            <person name="Murat C."/>
            <person name="Balestrini R."/>
            <person name="Coutinho P.M."/>
            <person name="Jaillon O."/>
            <person name="Montanini B."/>
            <person name="Morin E."/>
            <person name="Noel B."/>
            <person name="Percudani R."/>
            <person name="Porcel B."/>
            <person name="Rubini A."/>
            <person name="Amicucci A."/>
            <person name="Amselem J."/>
            <person name="Anthouard V."/>
            <person name="Arcioni S."/>
            <person name="Artiguenave F."/>
            <person name="Aury J.M."/>
            <person name="Ballario P."/>
            <person name="Bolchi A."/>
            <person name="Brenna A."/>
            <person name="Brun A."/>
            <person name="Buee M."/>
            <person name="Cantarel B."/>
            <person name="Chevalier G."/>
            <person name="Couloux A."/>
            <person name="Da Silva C."/>
            <person name="Denoeud F."/>
            <person name="Duplessis S."/>
            <person name="Ghignone S."/>
            <person name="Hilselberger B."/>
            <person name="Iotti M."/>
            <person name="Marcais B."/>
            <person name="Mello A."/>
            <person name="Miranda M."/>
            <person name="Pacioni G."/>
            <person name="Quesneville H."/>
            <person name="Riccioni C."/>
            <person name="Ruotolo R."/>
            <person name="Splivallo R."/>
            <person name="Stocchi V."/>
            <person name="Tisserant E."/>
            <person name="Viscomi A.R."/>
            <person name="Zambonelli A."/>
            <person name="Zampieri E."/>
            <person name="Henrissat B."/>
            <person name="Lebrun M.H."/>
            <person name="Paolocci F."/>
            <person name="Bonfante P."/>
            <person name="Ottonello S."/>
            <person name="Wincker P."/>
        </authorList>
    </citation>
    <scope>NUCLEOTIDE SEQUENCE [LARGE SCALE GENOMIC DNA]</scope>
    <source>
        <strain evidence="1 2">Mel28</strain>
    </source>
</reference>
<dbReference type="KEGG" id="tml:GSTUM_00001977001"/>
<dbReference type="InParanoid" id="D5GG37"/>
<evidence type="ECO:0000313" key="2">
    <source>
        <dbReference type="Proteomes" id="UP000006911"/>
    </source>
</evidence>
<protein>
    <submittedName>
        <fullName evidence="1">(Perigord truffle) hypothetical protein</fullName>
    </submittedName>
</protein>
<dbReference type="HOGENOM" id="CLU_1846566_0_0_1"/>
<name>D5GG37_TUBMM</name>
<dbReference type="GeneID" id="9184541"/>
<dbReference type="RefSeq" id="XP_002839289.1">
    <property type="nucleotide sequence ID" value="XM_002839243.1"/>
</dbReference>